<comment type="subcellular location">
    <subcellularLocation>
        <location evidence="1">Membrane</location>
        <topology evidence="1">Multi-pass membrane protein</topology>
    </subcellularLocation>
</comment>
<evidence type="ECO:0008006" key="9">
    <source>
        <dbReference type="Google" id="ProtNLM"/>
    </source>
</evidence>
<feature type="transmembrane region" description="Helical" evidence="6">
    <location>
        <begin position="111"/>
        <end position="130"/>
    </location>
</feature>
<dbReference type="PANTHER" id="PTHR31885">
    <property type="entry name" value="GH04784P"/>
    <property type="match status" value="1"/>
</dbReference>
<dbReference type="Proteomes" id="UP000030008">
    <property type="component" value="Unassembled WGS sequence"/>
</dbReference>
<evidence type="ECO:0000256" key="5">
    <source>
        <dbReference type="ARBA" id="ARBA00023136"/>
    </source>
</evidence>
<name>A0A099ICY4_CLOIN</name>
<dbReference type="GO" id="GO:0016787">
    <property type="term" value="F:hydrolase activity"/>
    <property type="evidence" value="ECO:0007669"/>
    <property type="project" value="TreeGrafter"/>
</dbReference>
<dbReference type="InterPro" id="IPR012506">
    <property type="entry name" value="TMEM86B-like"/>
</dbReference>
<dbReference type="EMBL" id="JQIF01000001">
    <property type="protein sequence ID" value="KGJ55022.1"/>
    <property type="molecule type" value="Genomic_DNA"/>
</dbReference>
<evidence type="ECO:0000256" key="2">
    <source>
        <dbReference type="ARBA" id="ARBA00007375"/>
    </source>
</evidence>
<accession>A0A099ICY4</accession>
<dbReference type="Pfam" id="PF07947">
    <property type="entry name" value="YhhN"/>
    <property type="match status" value="1"/>
</dbReference>
<sequence length="220" mass="24617">MIKIACLLFLFVVVYYIFKEHSSAFTSLCWKSASSFCFLLVGFCAFAACVDRRYGEWMLIGLVSGAIGDVLLALPFCYPKRKNLFFLGGLLFFLFGHLAYVAALYVMPVKAGILVAICSLLLALLVIAVLKKKQVDFQEMRLPSTVYAAVILFMEACALWHLQDGKLYGGILNIASLCFVLSDLILAFMLFGNRNTTCMTRWNLSLYYTAQLLLALTMLL</sequence>
<protein>
    <recommendedName>
        <fullName evidence="9">Lysoplasmalogenase</fullName>
    </recommendedName>
</protein>
<comment type="similarity">
    <text evidence="2">Belongs to the TMEM86 family.</text>
</comment>
<organism evidence="7 8">
    <name type="scientific">Clostridium innocuum</name>
    <dbReference type="NCBI Taxonomy" id="1522"/>
    <lineage>
        <taxon>Bacteria</taxon>
        <taxon>Bacillati</taxon>
        <taxon>Bacillota</taxon>
        <taxon>Clostridia</taxon>
        <taxon>Eubacteriales</taxon>
        <taxon>Clostridiaceae</taxon>
        <taxon>Clostridium</taxon>
    </lineage>
</organism>
<comment type="caution">
    <text evidence="7">The sequence shown here is derived from an EMBL/GenBank/DDBJ whole genome shotgun (WGS) entry which is preliminary data.</text>
</comment>
<feature type="transmembrane region" description="Helical" evidence="6">
    <location>
        <begin position="32"/>
        <end position="50"/>
    </location>
</feature>
<feature type="transmembrane region" description="Helical" evidence="6">
    <location>
        <begin position="202"/>
        <end position="219"/>
    </location>
</feature>
<feature type="transmembrane region" description="Helical" evidence="6">
    <location>
        <begin position="168"/>
        <end position="190"/>
    </location>
</feature>
<evidence type="ECO:0000313" key="7">
    <source>
        <dbReference type="EMBL" id="KGJ55022.1"/>
    </source>
</evidence>
<evidence type="ECO:0000256" key="4">
    <source>
        <dbReference type="ARBA" id="ARBA00022989"/>
    </source>
</evidence>
<evidence type="ECO:0000256" key="1">
    <source>
        <dbReference type="ARBA" id="ARBA00004141"/>
    </source>
</evidence>
<feature type="transmembrane region" description="Helical" evidence="6">
    <location>
        <begin position="142"/>
        <end position="162"/>
    </location>
</feature>
<keyword evidence="3 6" id="KW-0812">Transmembrane</keyword>
<feature type="transmembrane region" description="Helical" evidence="6">
    <location>
        <begin position="84"/>
        <end position="105"/>
    </location>
</feature>
<evidence type="ECO:0000313" key="8">
    <source>
        <dbReference type="Proteomes" id="UP000030008"/>
    </source>
</evidence>
<dbReference type="PANTHER" id="PTHR31885:SF6">
    <property type="entry name" value="GH04784P"/>
    <property type="match status" value="1"/>
</dbReference>
<dbReference type="GO" id="GO:0016020">
    <property type="term" value="C:membrane"/>
    <property type="evidence" value="ECO:0007669"/>
    <property type="project" value="UniProtKB-SubCell"/>
</dbReference>
<keyword evidence="5 6" id="KW-0472">Membrane</keyword>
<evidence type="ECO:0000256" key="3">
    <source>
        <dbReference type="ARBA" id="ARBA00022692"/>
    </source>
</evidence>
<dbReference type="RefSeq" id="WP_044903317.1">
    <property type="nucleotide sequence ID" value="NZ_JQIF01000001.1"/>
</dbReference>
<dbReference type="AlphaFoldDB" id="A0A099ICY4"/>
<gene>
    <name evidence="7" type="ORF">CIAN88_00140</name>
</gene>
<reference evidence="7 8" key="1">
    <citation type="submission" date="2014-08" db="EMBL/GenBank/DDBJ databases">
        <title>Clostridium innocuum, an unnegligible vancomycin-resistant pathogen causing extra-intestinal infections.</title>
        <authorList>
            <person name="Feng Y."/>
            <person name="Chiu C.-H."/>
        </authorList>
    </citation>
    <scope>NUCLEOTIDE SEQUENCE [LARGE SCALE GENOMIC DNA]</scope>
    <source>
        <strain evidence="7 8">AN88</strain>
    </source>
</reference>
<proteinExistence type="inferred from homology"/>
<keyword evidence="4 6" id="KW-1133">Transmembrane helix</keyword>
<evidence type="ECO:0000256" key="6">
    <source>
        <dbReference type="SAM" id="Phobius"/>
    </source>
</evidence>